<feature type="compositionally biased region" description="Gly residues" evidence="1">
    <location>
        <begin position="84"/>
        <end position="113"/>
    </location>
</feature>
<keyword evidence="5" id="KW-1185">Reference proteome</keyword>
<dbReference type="Proteomes" id="UP000501690">
    <property type="component" value="Linkage Group LG8"/>
</dbReference>
<dbReference type="EMBL" id="CP039346">
    <property type="protein sequence ID" value="QCD84144.1"/>
    <property type="molecule type" value="Genomic_DNA"/>
</dbReference>
<dbReference type="EMBL" id="CP039346">
    <property type="protein sequence ID" value="QCD84145.1"/>
    <property type="molecule type" value="Genomic_DNA"/>
</dbReference>
<reference evidence="4 5" key="1">
    <citation type="submission" date="2019-04" db="EMBL/GenBank/DDBJ databases">
        <title>An improved genome assembly and genetic linkage map for asparagus bean, Vigna unguiculata ssp. sesquipedialis.</title>
        <authorList>
            <person name="Xia Q."/>
            <person name="Zhang R."/>
            <person name="Dong Y."/>
        </authorList>
    </citation>
    <scope>NUCLEOTIDE SEQUENCE [LARGE SCALE GENOMIC DNA]</scope>
    <source>
        <tissue evidence="4">Leaf</tissue>
    </source>
</reference>
<feature type="compositionally biased region" description="Basic and acidic residues" evidence="1">
    <location>
        <begin position="114"/>
        <end position="127"/>
    </location>
</feature>
<evidence type="ECO:0000256" key="1">
    <source>
        <dbReference type="SAM" id="MobiDB-lite"/>
    </source>
</evidence>
<evidence type="ECO:0000313" key="5">
    <source>
        <dbReference type="Proteomes" id="UP000501690"/>
    </source>
</evidence>
<evidence type="ECO:0000313" key="3">
    <source>
        <dbReference type="EMBL" id="QCD84145.1"/>
    </source>
</evidence>
<feature type="compositionally biased region" description="Gly residues" evidence="1">
    <location>
        <begin position="145"/>
        <end position="157"/>
    </location>
</feature>
<sequence length="157" mass="14749">MSPAFVFRAQLLHVSGDAGKQLGVGATGKGAHVVAVGGGGGEGAAPDEVAVAGGLEGERSSGGDLRVAPERVAGEGEASSAADRGGGGGDRAPAGARGGAGGVRGACGEGGRGAGRDDWVHVEEDRGGGIGWEGALREEESGVVSEGGGGGGIGGVH</sequence>
<proteinExistence type="predicted"/>
<dbReference type="EMBL" id="CP039352">
    <property type="protein sequence ID" value="QCE02559.1"/>
    <property type="molecule type" value="Genomic_DNA"/>
</dbReference>
<feature type="region of interest" description="Disordered" evidence="1">
    <location>
        <begin position="47"/>
        <end position="157"/>
    </location>
</feature>
<dbReference type="Proteomes" id="UP000501690">
    <property type="component" value="Linkage Group LG2"/>
</dbReference>
<protein>
    <submittedName>
        <fullName evidence="4">Uncharacterized protein</fullName>
    </submittedName>
</protein>
<evidence type="ECO:0000313" key="4">
    <source>
        <dbReference type="EMBL" id="QCE02559.1"/>
    </source>
</evidence>
<feature type="compositionally biased region" description="Basic and acidic residues" evidence="1">
    <location>
        <begin position="56"/>
        <end position="74"/>
    </location>
</feature>
<name>A0A4D6MQZ4_VIGUN</name>
<evidence type="ECO:0000313" key="2">
    <source>
        <dbReference type="EMBL" id="QCD84144.1"/>
    </source>
</evidence>
<gene>
    <name evidence="2" type="ORF">DEO72_LG2g4494</name>
    <name evidence="3" type="ORF">DEO72_LG2g4495</name>
    <name evidence="4" type="ORF">DEO72_LG8g574</name>
</gene>
<organism evidence="4 5">
    <name type="scientific">Vigna unguiculata</name>
    <name type="common">Cowpea</name>
    <dbReference type="NCBI Taxonomy" id="3917"/>
    <lineage>
        <taxon>Eukaryota</taxon>
        <taxon>Viridiplantae</taxon>
        <taxon>Streptophyta</taxon>
        <taxon>Embryophyta</taxon>
        <taxon>Tracheophyta</taxon>
        <taxon>Spermatophyta</taxon>
        <taxon>Magnoliopsida</taxon>
        <taxon>eudicotyledons</taxon>
        <taxon>Gunneridae</taxon>
        <taxon>Pentapetalae</taxon>
        <taxon>rosids</taxon>
        <taxon>fabids</taxon>
        <taxon>Fabales</taxon>
        <taxon>Fabaceae</taxon>
        <taxon>Papilionoideae</taxon>
        <taxon>50 kb inversion clade</taxon>
        <taxon>NPAAA clade</taxon>
        <taxon>indigoferoid/millettioid clade</taxon>
        <taxon>Phaseoleae</taxon>
        <taxon>Vigna</taxon>
    </lineage>
</organism>
<accession>A0A4D6MQZ4</accession>
<dbReference type="AlphaFoldDB" id="A0A4D6MQZ4"/>